<keyword evidence="2" id="KW-1185">Reference proteome</keyword>
<organism evidence="1 2">
    <name type="scientific">Pendulispora albinea</name>
    <dbReference type="NCBI Taxonomy" id="2741071"/>
    <lineage>
        <taxon>Bacteria</taxon>
        <taxon>Pseudomonadati</taxon>
        <taxon>Myxococcota</taxon>
        <taxon>Myxococcia</taxon>
        <taxon>Myxococcales</taxon>
        <taxon>Sorangiineae</taxon>
        <taxon>Pendulisporaceae</taxon>
        <taxon>Pendulispora</taxon>
    </lineage>
</organism>
<accession>A0ABZ2LT31</accession>
<dbReference type="SUPFAM" id="SSF48076">
    <property type="entry name" value="LigA subunit of an aromatic-ring-opening dioxygenase LigAB"/>
    <property type="match status" value="1"/>
</dbReference>
<sequence length="184" mass="19760">MSATHETDSSQSSGTLLHLLADISRDPELVERFTTDPQAVFQEYGIPSDKLALLRSRDTKGILDVITREATALLEDVKEPPIQRNPWPIHGIQVKSCTPNSGPVKATLELTVKGSLFAKNATLSFQTPTITVQATHVKVRTDRNGNSVLTANAVFEQASTYDVVVTNSPGNSGTLPSGFTAKAS</sequence>
<proteinExistence type="predicted"/>
<dbReference type="InterPro" id="IPR013783">
    <property type="entry name" value="Ig-like_fold"/>
</dbReference>
<gene>
    <name evidence="1" type="ORF">LZC94_37330</name>
</gene>
<dbReference type="RefSeq" id="WP_394823105.1">
    <property type="nucleotide sequence ID" value="NZ_CP089984.1"/>
</dbReference>
<dbReference type="Gene3D" id="2.60.40.10">
    <property type="entry name" value="Immunoglobulins"/>
    <property type="match status" value="1"/>
</dbReference>
<name>A0ABZ2LT31_9BACT</name>
<evidence type="ECO:0000313" key="1">
    <source>
        <dbReference type="EMBL" id="WXB13495.1"/>
    </source>
</evidence>
<dbReference type="InterPro" id="IPR036622">
    <property type="entry name" value="LigA_sf"/>
</dbReference>
<reference evidence="1 2" key="1">
    <citation type="submission" date="2021-12" db="EMBL/GenBank/DDBJ databases">
        <title>Discovery of the Pendulisporaceae a myxobacterial family with distinct sporulation behavior and unique specialized metabolism.</title>
        <authorList>
            <person name="Garcia R."/>
            <person name="Popoff A."/>
            <person name="Bader C.D."/>
            <person name="Loehr J."/>
            <person name="Walesch S."/>
            <person name="Walt C."/>
            <person name="Boldt J."/>
            <person name="Bunk B."/>
            <person name="Haeckl F.J.F.P.J."/>
            <person name="Gunesch A.P."/>
            <person name="Birkelbach J."/>
            <person name="Nuebel U."/>
            <person name="Pietschmann T."/>
            <person name="Bach T."/>
            <person name="Mueller R."/>
        </authorList>
    </citation>
    <scope>NUCLEOTIDE SEQUENCE [LARGE SCALE GENOMIC DNA]</scope>
    <source>
        <strain evidence="1 2">MSr11954</strain>
    </source>
</reference>
<dbReference type="Proteomes" id="UP001370348">
    <property type="component" value="Chromosome"/>
</dbReference>
<dbReference type="EMBL" id="CP089984">
    <property type="protein sequence ID" value="WXB13495.1"/>
    <property type="molecule type" value="Genomic_DNA"/>
</dbReference>
<protein>
    <submittedName>
        <fullName evidence="1">Uncharacterized protein</fullName>
    </submittedName>
</protein>
<evidence type="ECO:0000313" key="2">
    <source>
        <dbReference type="Proteomes" id="UP001370348"/>
    </source>
</evidence>